<dbReference type="Proteomes" id="UP001283361">
    <property type="component" value="Unassembled WGS sequence"/>
</dbReference>
<keyword evidence="3" id="KW-1185">Reference proteome</keyword>
<name>A0AAE1DPK6_9GAST</name>
<dbReference type="EMBL" id="JAWDGP010002956">
    <property type="protein sequence ID" value="KAK3778426.1"/>
    <property type="molecule type" value="Genomic_DNA"/>
</dbReference>
<gene>
    <name evidence="2" type="ORF">RRG08_014053</name>
</gene>
<dbReference type="AlphaFoldDB" id="A0AAE1DPK6"/>
<feature type="region of interest" description="Disordered" evidence="1">
    <location>
        <begin position="54"/>
        <end position="102"/>
    </location>
</feature>
<proteinExistence type="predicted"/>
<evidence type="ECO:0000313" key="3">
    <source>
        <dbReference type="Proteomes" id="UP001283361"/>
    </source>
</evidence>
<sequence length="102" mass="11507">MEPSEKPRTQWLELVSRNAAVWPLTFLPQRGRAARFCQCGHECIMETLPVRESHLRGQSGDAEQKPFLAGLSEGNKTKTRGQKKMSDVKDDSDCEGQKYNPS</sequence>
<evidence type="ECO:0000313" key="2">
    <source>
        <dbReference type="EMBL" id="KAK3778426.1"/>
    </source>
</evidence>
<comment type="caution">
    <text evidence="2">The sequence shown here is derived from an EMBL/GenBank/DDBJ whole genome shotgun (WGS) entry which is preliminary data.</text>
</comment>
<organism evidence="2 3">
    <name type="scientific">Elysia crispata</name>
    <name type="common">lettuce slug</name>
    <dbReference type="NCBI Taxonomy" id="231223"/>
    <lineage>
        <taxon>Eukaryota</taxon>
        <taxon>Metazoa</taxon>
        <taxon>Spiralia</taxon>
        <taxon>Lophotrochozoa</taxon>
        <taxon>Mollusca</taxon>
        <taxon>Gastropoda</taxon>
        <taxon>Heterobranchia</taxon>
        <taxon>Euthyneura</taxon>
        <taxon>Panpulmonata</taxon>
        <taxon>Sacoglossa</taxon>
        <taxon>Placobranchoidea</taxon>
        <taxon>Plakobranchidae</taxon>
        <taxon>Elysia</taxon>
    </lineage>
</organism>
<reference evidence="2" key="1">
    <citation type="journal article" date="2023" name="G3 (Bethesda)">
        <title>A reference genome for the long-term kleptoplast-retaining sea slug Elysia crispata morphotype clarki.</title>
        <authorList>
            <person name="Eastman K.E."/>
            <person name="Pendleton A.L."/>
            <person name="Shaikh M.A."/>
            <person name="Suttiyut T."/>
            <person name="Ogas R."/>
            <person name="Tomko P."/>
            <person name="Gavelis G."/>
            <person name="Widhalm J.R."/>
            <person name="Wisecaver J.H."/>
        </authorList>
    </citation>
    <scope>NUCLEOTIDE SEQUENCE</scope>
    <source>
        <strain evidence="2">ECLA1</strain>
    </source>
</reference>
<evidence type="ECO:0000256" key="1">
    <source>
        <dbReference type="SAM" id="MobiDB-lite"/>
    </source>
</evidence>
<protein>
    <submittedName>
        <fullName evidence="2">Uncharacterized protein</fullName>
    </submittedName>
</protein>
<accession>A0AAE1DPK6</accession>